<proteinExistence type="predicted"/>
<dbReference type="AlphaFoldDB" id="A0A1G8BKQ1"/>
<feature type="domain" description="TIR" evidence="2">
    <location>
        <begin position="51"/>
        <end position="139"/>
    </location>
</feature>
<sequence>MRFWAFLSYSWSDRPKAVALHRRLEKFVIPRHARHAADPEGPAGRRLRPIFRDDDEMAPSGPLAERLRTAIDEAPAMILLASPASARSHYVNLEVEHFLSGHDPKRLVIIVTGADRPAKPELPPALDRVEDPLWLDARGARKLTRRNLVRVAAVVLDVGFEALWRRHVRYRRQLTALWCALALVVGTVVGMAIVRQLDAEKRSPEQQRAQFVEWMTNNTNAVGLPVDEVKLNITRVDDLDNDGLMEFFVVNETEGYCGSGGCVALVYRTVSPGDYEVVLELLGASTSRVRQAADGSKEVIFSDLSVSREPLYSVYTLRGGKFQLKHHEFCDGLNFEVCTQPMVITPIPWERAPSVEKGTPPLERPSADARVVRIGAGGSTFEGGDYDLEAKGMAQGGEWYLVEVWKGSCGFVPASAVGPHK</sequence>
<keyword evidence="4" id="KW-1185">Reference proteome</keyword>
<keyword evidence="1" id="KW-0472">Membrane</keyword>
<feature type="transmembrane region" description="Helical" evidence="1">
    <location>
        <begin position="174"/>
        <end position="194"/>
    </location>
</feature>
<gene>
    <name evidence="3" type="ORF">SAMN05216553_119117</name>
</gene>
<keyword evidence="1" id="KW-0812">Transmembrane</keyword>
<evidence type="ECO:0000256" key="1">
    <source>
        <dbReference type="SAM" id="Phobius"/>
    </source>
</evidence>
<dbReference type="InterPro" id="IPR035897">
    <property type="entry name" value="Toll_tir_struct_dom_sf"/>
</dbReference>
<evidence type="ECO:0000313" key="3">
    <source>
        <dbReference type="EMBL" id="SDH33797.1"/>
    </source>
</evidence>
<protein>
    <submittedName>
        <fullName evidence="3">TIR domain-containing protein</fullName>
    </submittedName>
</protein>
<dbReference type="EMBL" id="FNCC01000019">
    <property type="protein sequence ID" value="SDH33797.1"/>
    <property type="molecule type" value="Genomic_DNA"/>
</dbReference>
<reference evidence="4" key="1">
    <citation type="submission" date="2016-10" db="EMBL/GenBank/DDBJ databases">
        <authorList>
            <person name="Varghese N."/>
            <person name="Submissions S."/>
        </authorList>
    </citation>
    <scope>NUCLEOTIDE SEQUENCE [LARGE SCALE GENOMIC DNA]</scope>
    <source>
        <strain evidence="4">CGMCC 4.3506</strain>
    </source>
</reference>
<accession>A0A1G8BKQ1</accession>
<evidence type="ECO:0000259" key="2">
    <source>
        <dbReference type="Pfam" id="PF13676"/>
    </source>
</evidence>
<dbReference type="Proteomes" id="UP000199623">
    <property type="component" value="Unassembled WGS sequence"/>
</dbReference>
<organism evidence="3 4">
    <name type="scientific">Lentzea fradiae</name>
    <dbReference type="NCBI Taxonomy" id="200378"/>
    <lineage>
        <taxon>Bacteria</taxon>
        <taxon>Bacillati</taxon>
        <taxon>Actinomycetota</taxon>
        <taxon>Actinomycetes</taxon>
        <taxon>Pseudonocardiales</taxon>
        <taxon>Pseudonocardiaceae</taxon>
        <taxon>Lentzea</taxon>
    </lineage>
</organism>
<dbReference type="Pfam" id="PF13676">
    <property type="entry name" value="TIR_2"/>
    <property type="match status" value="1"/>
</dbReference>
<dbReference type="Gene3D" id="3.40.50.10140">
    <property type="entry name" value="Toll/interleukin-1 receptor homology (TIR) domain"/>
    <property type="match status" value="1"/>
</dbReference>
<keyword evidence="1" id="KW-1133">Transmembrane helix</keyword>
<evidence type="ECO:0000313" key="4">
    <source>
        <dbReference type="Proteomes" id="UP000199623"/>
    </source>
</evidence>
<dbReference type="STRING" id="200378.SAMN05216553_119117"/>
<dbReference type="InterPro" id="IPR000157">
    <property type="entry name" value="TIR_dom"/>
</dbReference>
<name>A0A1G8BKQ1_9PSEU</name>
<dbReference type="GO" id="GO:0007165">
    <property type="term" value="P:signal transduction"/>
    <property type="evidence" value="ECO:0007669"/>
    <property type="project" value="InterPro"/>
</dbReference>
<dbReference type="SUPFAM" id="SSF52200">
    <property type="entry name" value="Toll/Interleukin receptor TIR domain"/>
    <property type="match status" value="1"/>
</dbReference>